<evidence type="ECO:0000256" key="2">
    <source>
        <dbReference type="ARBA" id="ARBA00009902"/>
    </source>
</evidence>
<dbReference type="InterPro" id="IPR006232">
    <property type="entry name" value="Suc6P_hydrolase"/>
</dbReference>
<dbReference type="RefSeq" id="WP_089281702.1">
    <property type="nucleotide sequence ID" value="NZ_FZOJ01000003.1"/>
</dbReference>
<dbReference type="OrthoDB" id="9759709at2"/>
<feature type="domain" description="Glycosyl hydrolase family 32 N-terminal" evidence="10">
    <location>
        <begin position="11"/>
        <end position="313"/>
    </location>
</feature>
<accession>A0A239BEV1</accession>
<dbReference type="UniPathway" id="UPA00238"/>
<dbReference type="InterPro" id="IPR051214">
    <property type="entry name" value="GH32_Enzymes"/>
</dbReference>
<dbReference type="SUPFAM" id="SSF75005">
    <property type="entry name" value="Arabinanase/levansucrase/invertase"/>
    <property type="match status" value="1"/>
</dbReference>
<feature type="domain" description="Glycosyl hydrolase family 32 C-terminal" evidence="11">
    <location>
        <begin position="321"/>
        <end position="466"/>
    </location>
</feature>
<evidence type="ECO:0000256" key="9">
    <source>
        <dbReference type="RuleBase" id="RU365015"/>
    </source>
</evidence>
<evidence type="ECO:0000313" key="12">
    <source>
        <dbReference type="EMBL" id="SNS06490.1"/>
    </source>
</evidence>
<name>A0A239BEV1_9FIRM</name>
<dbReference type="InterPro" id="IPR001362">
    <property type="entry name" value="Glyco_hydro_32"/>
</dbReference>
<comment type="pathway">
    <text evidence="1 9">Glycan biosynthesis; sucrose metabolism.</text>
</comment>
<dbReference type="InterPro" id="IPR023296">
    <property type="entry name" value="Glyco_hydro_beta-prop_sf"/>
</dbReference>
<dbReference type="GO" id="GO:0005985">
    <property type="term" value="P:sucrose metabolic process"/>
    <property type="evidence" value="ECO:0007669"/>
    <property type="project" value="UniProtKB-UniPathway"/>
</dbReference>
<dbReference type="Gene3D" id="2.115.10.20">
    <property type="entry name" value="Glycosyl hydrolase domain, family 43"/>
    <property type="match status" value="1"/>
</dbReference>
<dbReference type="Pfam" id="PF00251">
    <property type="entry name" value="Glyco_hydro_32N"/>
    <property type="match status" value="1"/>
</dbReference>
<keyword evidence="6 8" id="KW-0326">Glycosidase</keyword>
<dbReference type="GO" id="GO:0004564">
    <property type="term" value="F:beta-fructofuranosidase activity"/>
    <property type="evidence" value="ECO:0007669"/>
    <property type="project" value="UniProtKB-EC"/>
</dbReference>
<evidence type="ECO:0000256" key="5">
    <source>
        <dbReference type="ARBA" id="ARBA00022801"/>
    </source>
</evidence>
<organism evidence="12 13">
    <name type="scientific">Anaerovirgula multivorans</name>
    <dbReference type="NCBI Taxonomy" id="312168"/>
    <lineage>
        <taxon>Bacteria</taxon>
        <taxon>Bacillati</taxon>
        <taxon>Bacillota</taxon>
        <taxon>Clostridia</taxon>
        <taxon>Peptostreptococcales</taxon>
        <taxon>Natronincolaceae</taxon>
        <taxon>Anaerovirgula</taxon>
    </lineage>
</organism>
<dbReference type="Gene3D" id="2.60.120.560">
    <property type="entry name" value="Exo-inulinase, domain 1"/>
    <property type="match status" value="1"/>
</dbReference>
<evidence type="ECO:0000256" key="7">
    <source>
        <dbReference type="ARBA" id="ARBA00033367"/>
    </source>
</evidence>
<dbReference type="InterPro" id="IPR013148">
    <property type="entry name" value="Glyco_hydro_32_N"/>
</dbReference>
<dbReference type="Pfam" id="PF08244">
    <property type="entry name" value="Glyco_hydro_32C"/>
    <property type="match status" value="1"/>
</dbReference>
<dbReference type="SUPFAM" id="SSF49899">
    <property type="entry name" value="Concanavalin A-like lectins/glucanases"/>
    <property type="match status" value="1"/>
</dbReference>
<dbReference type="PANTHER" id="PTHR43101">
    <property type="entry name" value="BETA-FRUCTOSIDASE"/>
    <property type="match status" value="1"/>
</dbReference>
<comment type="catalytic activity">
    <reaction evidence="8">
        <text>Hydrolysis of terminal non-reducing beta-D-fructofuranoside residues in beta-D-fructofuranosides.</text>
        <dbReference type="EC" id="3.2.1.26"/>
    </reaction>
</comment>
<dbReference type="EC" id="3.2.1.26" evidence="3 8"/>
<keyword evidence="5 8" id="KW-0378">Hydrolase</keyword>
<dbReference type="InterPro" id="IPR013189">
    <property type="entry name" value="Glyco_hydro_32_C"/>
</dbReference>
<evidence type="ECO:0000313" key="13">
    <source>
        <dbReference type="Proteomes" id="UP000198304"/>
    </source>
</evidence>
<dbReference type="PROSITE" id="PS00609">
    <property type="entry name" value="GLYCOSYL_HYDROL_F32"/>
    <property type="match status" value="1"/>
</dbReference>
<dbReference type="SMART" id="SM00640">
    <property type="entry name" value="Glyco_32"/>
    <property type="match status" value="1"/>
</dbReference>
<evidence type="ECO:0000256" key="1">
    <source>
        <dbReference type="ARBA" id="ARBA00004914"/>
    </source>
</evidence>
<keyword evidence="13" id="KW-1185">Reference proteome</keyword>
<gene>
    <name evidence="12" type="ORF">SAMN05446037_1003225</name>
</gene>
<comment type="similarity">
    <text evidence="2 8">Belongs to the glycosyl hydrolase 32 family.</text>
</comment>
<sequence>MILKSKRPLFHLTPKENWMNDPNGFSYFKGEYHLFYQYYPYNPYWGDMHWGHAKSKDLMSWEHLPIALRPDMEFDQDGCFSGSAVEDDGKLHIFYTAIRYSKSSISQSGNKIPADEKSLISTQAYAFTEDGIHFKKKKEPIIACPKEVGDEAYFRDPKVWKKDQYWYMVVGSKSLDKEQGNILVYKSSNLVDWQYLSSITKGDIGRMWECPDLFELEGKDIFLFSPIDGGEDEQKNIACYYTGSFNYEKGDFKFEDFDMLDYGFEYYAPQSMLDSKNRRILVGWLVMEEPLDANENWTGMMTLPRVLSLRNGRLQFDVVDEIKSYRRESLQKKDVVVNKQYELNFQHENTFEMNLEVEIKDNFELQLFSDEKKGLKLSYNSKNRQVVINREDVMNDSKAMVFGKERKSPQLLVNNNLKLRIFADKSVVEVFINDGQYVMSAIVNPREEQKKIIVKGNSPLKNIEIWRLEKIF</sequence>
<comment type="function">
    <text evidence="9">Enables the bacterium to metabolize sucrose as a sole carbon source.</text>
</comment>
<dbReference type="PANTHER" id="PTHR43101:SF1">
    <property type="entry name" value="BETA-FRUCTOSIDASE"/>
    <property type="match status" value="1"/>
</dbReference>
<comment type="subcellular location">
    <subcellularLocation>
        <location evidence="9">Cytoplasm</location>
    </subcellularLocation>
</comment>
<dbReference type="Proteomes" id="UP000198304">
    <property type="component" value="Unassembled WGS sequence"/>
</dbReference>
<keyword evidence="9" id="KW-0963">Cytoplasm</keyword>
<protein>
    <recommendedName>
        <fullName evidence="4 8">Sucrose-6-phosphate hydrolase</fullName>
        <ecNumber evidence="3 8">3.2.1.26</ecNumber>
    </recommendedName>
    <alternativeName>
        <fullName evidence="7 9">Invertase</fullName>
    </alternativeName>
</protein>
<dbReference type="GO" id="GO:0005737">
    <property type="term" value="C:cytoplasm"/>
    <property type="evidence" value="ECO:0007669"/>
    <property type="project" value="UniProtKB-SubCell"/>
</dbReference>
<dbReference type="NCBIfam" id="TIGR01322">
    <property type="entry name" value="scrB_fam"/>
    <property type="match status" value="1"/>
</dbReference>
<dbReference type="CDD" id="cd08996">
    <property type="entry name" value="GH32_FFase"/>
    <property type="match status" value="1"/>
</dbReference>
<evidence type="ECO:0000259" key="10">
    <source>
        <dbReference type="Pfam" id="PF00251"/>
    </source>
</evidence>
<evidence type="ECO:0000256" key="4">
    <source>
        <dbReference type="ARBA" id="ARBA00019623"/>
    </source>
</evidence>
<evidence type="ECO:0000259" key="11">
    <source>
        <dbReference type="Pfam" id="PF08244"/>
    </source>
</evidence>
<evidence type="ECO:0000256" key="3">
    <source>
        <dbReference type="ARBA" id="ARBA00012758"/>
    </source>
</evidence>
<dbReference type="EMBL" id="FZOJ01000003">
    <property type="protein sequence ID" value="SNS06490.1"/>
    <property type="molecule type" value="Genomic_DNA"/>
</dbReference>
<dbReference type="InterPro" id="IPR013320">
    <property type="entry name" value="ConA-like_dom_sf"/>
</dbReference>
<dbReference type="AlphaFoldDB" id="A0A239BEV1"/>
<evidence type="ECO:0000256" key="6">
    <source>
        <dbReference type="ARBA" id="ARBA00023295"/>
    </source>
</evidence>
<evidence type="ECO:0000256" key="8">
    <source>
        <dbReference type="RuleBase" id="RU362110"/>
    </source>
</evidence>
<keyword evidence="9" id="KW-0119">Carbohydrate metabolism</keyword>
<dbReference type="InterPro" id="IPR018053">
    <property type="entry name" value="Glyco_hydro_32_AS"/>
</dbReference>
<reference evidence="12 13" key="1">
    <citation type="submission" date="2017-06" db="EMBL/GenBank/DDBJ databases">
        <authorList>
            <person name="Kim H.J."/>
            <person name="Triplett B.A."/>
        </authorList>
    </citation>
    <scope>NUCLEOTIDE SEQUENCE [LARGE SCALE GENOMIC DNA]</scope>
    <source>
        <strain evidence="12 13">SCA</strain>
    </source>
</reference>
<proteinExistence type="inferred from homology"/>